<dbReference type="AlphaFoldDB" id="A0A9D4DPB6"/>
<proteinExistence type="predicted"/>
<feature type="chain" id="PRO_5039702318" evidence="1">
    <location>
        <begin position="16"/>
        <end position="61"/>
    </location>
</feature>
<reference evidence="2" key="2">
    <citation type="submission" date="2020-11" db="EMBL/GenBank/DDBJ databases">
        <authorList>
            <person name="McCartney M.A."/>
            <person name="Auch B."/>
            <person name="Kono T."/>
            <person name="Mallez S."/>
            <person name="Becker A."/>
            <person name="Gohl D.M."/>
            <person name="Silverstein K.A.T."/>
            <person name="Koren S."/>
            <person name="Bechman K.B."/>
            <person name="Herman A."/>
            <person name="Abrahante J.E."/>
            <person name="Garbe J."/>
        </authorList>
    </citation>
    <scope>NUCLEOTIDE SEQUENCE</scope>
    <source>
        <strain evidence="2">Duluth1</strain>
        <tissue evidence="2">Whole animal</tissue>
    </source>
</reference>
<evidence type="ECO:0000313" key="2">
    <source>
        <dbReference type="EMBL" id="KAH3753362.1"/>
    </source>
</evidence>
<evidence type="ECO:0000256" key="1">
    <source>
        <dbReference type="SAM" id="SignalP"/>
    </source>
</evidence>
<dbReference type="Proteomes" id="UP000828390">
    <property type="component" value="Unassembled WGS sequence"/>
</dbReference>
<reference evidence="2" key="1">
    <citation type="journal article" date="2019" name="bioRxiv">
        <title>The Genome of the Zebra Mussel, Dreissena polymorpha: A Resource for Invasive Species Research.</title>
        <authorList>
            <person name="McCartney M.A."/>
            <person name="Auch B."/>
            <person name="Kono T."/>
            <person name="Mallez S."/>
            <person name="Zhang Y."/>
            <person name="Obille A."/>
            <person name="Becker A."/>
            <person name="Abrahante J.E."/>
            <person name="Garbe J."/>
            <person name="Badalamenti J.P."/>
            <person name="Herman A."/>
            <person name="Mangelson H."/>
            <person name="Liachko I."/>
            <person name="Sullivan S."/>
            <person name="Sone E.D."/>
            <person name="Koren S."/>
            <person name="Silverstein K.A.T."/>
            <person name="Beckman K.B."/>
            <person name="Gohl D.M."/>
        </authorList>
    </citation>
    <scope>NUCLEOTIDE SEQUENCE</scope>
    <source>
        <strain evidence="2">Duluth1</strain>
        <tissue evidence="2">Whole animal</tissue>
    </source>
</reference>
<accession>A0A9D4DPB6</accession>
<gene>
    <name evidence="2" type="ORF">DPMN_187998</name>
</gene>
<keyword evidence="3" id="KW-1185">Reference proteome</keyword>
<keyword evidence="1" id="KW-0732">Signal</keyword>
<comment type="caution">
    <text evidence="2">The sequence shown here is derived from an EMBL/GenBank/DDBJ whole genome shotgun (WGS) entry which is preliminary data.</text>
</comment>
<protein>
    <submittedName>
        <fullName evidence="2">Uncharacterized protein</fullName>
    </submittedName>
</protein>
<sequence length="61" mass="6903">MLTVLCGSLLKTVICWPSNNDKQTVIDEFQNKKGFHGVLRGNRWDADKNVGTKEKVSKLLQ</sequence>
<name>A0A9D4DPB6_DREPO</name>
<organism evidence="2 3">
    <name type="scientific">Dreissena polymorpha</name>
    <name type="common">Zebra mussel</name>
    <name type="synonym">Mytilus polymorpha</name>
    <dbReference type="NCBI Taxonomy" id="45954"/>
    <lineage>
        <taxon>Eukaryota</taxon>
        <taxon>Metazoa</taxon>
        <taxon>Spiralia</taxon>
        <taxon>Lophotrochozoa</taxon>
        <taxon>Mollusca</taxon>
        <taxon>Bivalvia</taxon>
        <taxon>Autobranchia</taxon>
        <taxon>Heteroconchia</taxon>
        <taxon>Euheterodonta</taxon>
        <taxon>Imparidentia</taxon>
        <taxon>Neoheterodontei</taxon>
        <taxon>Myida</taxon>
        <taxon>Dreissenoidea</taxon>
        <taxon>Dreissenidae</taxon>
        <taxon>Dreissena</taxon>
    </lineage>
</organism>
<evidence type="ECO:0000313" key="3">
    <source>
        <dbReference type="Proteomes" id="UP000828390"/>
    </source>
</evidence>
<feature type="signal peptide" evidence="1">
    <location>
        <begin position="1"/>
        <end position="15"/>
    </location>
</feature>
<dbReference type="EMBL" id="JAIWYP010000010">
    <property type="protein sequence ID" value="KAH3753362.1"/>
    <property type="molecule type" value="Genomic_DNA"/>
</dbReference>